<sequence>NPFPNAPYYREYVIESYNEDKPFDQFAKEQIAGDLLHSSTDEEYNEKLTGTGFLALGPHNYELQDKALLRMEIVDEQLSAVGRAFLGVTMGCARCHDHPFDPIPTAEYYSLAGIFRSTNSSVPGNVAKFIERKLRDEYAVARKKHEETQKELEKELKQAESKLKSLGGKSGSSKRTGKSLDPKKLEGIVVDDDAAKIVGEWISSTSVAGYVGKRYIHDAAIGKGKKSVTFPVMIPKSGKYEVQLSYTMGTNRAKKTPVTIM</sequence>
<evidence type="ECO:0000256" key="1">
    <source>
        <dbReference type="SAM" id="MobiDB-lite"/>
    </source>
</evidence>
<evidence type="ECO:0000259" key="3">
    <source>
        <dbReference type="Pfam" id="PF25275"/>
    </source>
</evidence>
<feature type="domain" description="DUF1549" evidence="2">
    <location>
        <begin position="4"/>
        <end position="119"/>
    </location>
</feature>
<accession>A0A382YTW7</accession>
<dbReference type="Pfam" id="PF25275">
    <property type="entry name" value="Golvesin_C"/>
    <property type="match status" value="1"/>
</dbReference>
<dbReference type="PANTHER" id="PTHR35889:SF3">
    <property type="entry name" value="F-BOX DOMAIN-CONTAINING PROTEIN"/>
    <property type="match status" value="1"/>
</dbReference>
<name>A0A382YTW7_9ZZZZ</name>
<evidence type="ECO:0000259" key="2">
    <source>
        <dbReference type="Pfam" id="PF07583"/>
    </source>
</evidence>
<feature type="region of interest" description="Disordered" evidence="1">
    <location>
        <begin position="145"/>
        <end position="180"/>
    </location>
</feature>
<evidence type="ECO:0000313" key="4">
    <source>
        <dbReference type="EMBL" id="SVD86663.1"/>
    </source>
</evidence>
<feature type="non-terminal residue" evidence="4">
    <location>
        <position position="261"/>
    </location>
</feature>
<dbReference type="EMBL" id="UINC01178482">
    <property type="protein sequence ID" value="SVD86663.1"/>
    <property type="molecule type" value="Genomic_DNA"/>
</dbReference>
<dbReference type="PANTHER" id="PTHR35889">
    <property type="entry name" value="CYCLOINULO-OLIGOSACCHARIDE FRUCTANOTRANSFERASE-RELATED"/>
    <property type="match status" value="1"/>
</dbReference>
<feature type="compositionally biased region" description="Low complexity" evidence="1">
    <location>
        <begin position="164"/>
        <end position="174"/>
    </location>
</feature>
<reference evidence="4" key="1">
    <citation type="submission" date="2018-05" db="EMBL/GenBank/DDBJ databases">
        <authorList>
            <person name="Lanie J.A."/>
            <person name="Ng W.-L."/>
            <person name="Kazmierczak K.M."/>
            <person name="Andrzejewski T.M."/>
            <person name="Davidsen T.M."/>
            <person name="Wayne K.J."/>
            <person name="Tettelin H."/>
            <person name="Glass J.I."/>
            <person name="Rusch D."/>
            <person name="Podicherti R."/>
            <person name="Tsui H.-C.T."/>
            <person name="Winkler M.E."/>
        </authorList>
    </citation>
    <scope>NUCLEOTIDE SEQUENCE</scope>
</reference>
<protein>
    <submittedName>
        <fullName evidence="4">Uncharacterized protein</fullName>
    </submittedName>
</protein>
<dbReference type="Pfam" id="PF07583">
    <property type="entry name" value="PSCyt2"/>
    <property type="match status" value="1"/>
</dbReference>
<organism evidence="4">
    <name type="scientific">marine metagenome</name>
    <dbReference type="NCBI Taxonomy" id="408172"/>
    <lineage>
        <taxon>unclassified sequences</taxon>
        <taxon>metagenomes</taxon>
        <taxon>ecological metagenomes</taxon>
    </lineage>
</organism>
<proteinExistence type="predicted"/>
<feature type="domain" description="Golvesin/Xly CBD-like" evidence="3">
    <location>
        <begin position="189"/>
        <end position="260"/>
    </location>
</feature>
<dbReference type="InterPro" id="IPR011444">
    <property type="entry name" value="DUF1549"/>
</dbReference>
<feature type="compositionally biased region" description="Basic and acidic residues" evidence="1">
    <location>
        <begin position="145"/>
        <end position="163"/>
    </location>
</feature>
<gene>
    <name evidence="4" type="ORF">METZ01_LOCUS439517</name>
</gene>
<feature type="non-terminal residue" evidence="4">
    <location>
        <position position="1"/>
    </location>
</feature>
<dbReference type="InterPro" id="IPR033803">
    <property type="entry name" value="CBD-like_Golvesin-Xly"/>
</dbReference>
<dbReference type="AlphaFoldDB" id="A0A382YTW7"/>